<evidence type="ECO:0000313" key="2">
    <source>
        <dbReference type="EMBL" id="TKC81655.1"/>
    </source>
</evidence>
<dbReference type="PANTHER" id="PTHR43792:SF1">
    <property type="entry name" value="N-ACETYLTRANSFERASE DOMAIN-CONTAINING PROTEIN"/>
    <property type="match status" value="1"/>
</dbReference>
<gene>
    <name evidence="2" type="ORF">FAZ69_27200</name>
</gene>
<dbReference type="InterPro" id="IPR016181">
    <property type="entry name" value="Acyl_CoA_acyltransferase"/>
</dbReference>
<dbReference type="Proteomes" id="UP000305539">
    <property type="component" value="Unassembled WGS sequence"/>
</dbReference>
<dbReference type="Gene3D" id="3.40.630.30">
    <property type="match status" value="1"/>
</dbReference>
<dbReference type="PROSITE" id="PS51186">
    <property type="entry name" value="GNAT"/>
    <property type="match status" value="1"/>
</dbReference>
<evidence type="ECO:0000259" key="1">
    <source>
        <dbReference type="PROSITE" id="PS51186"/>
    </source>
</evidence>
<dbReference type="InterPro" id="IPR000182">
    <property type="entry name" value="GNAT_dom"/>
</dbReference>
<organism evidence="2 3">
    <name type="scientific">Trinickia terrae</name>
    <dbReference type="NCBI Taxonomy" id="2571161"/>
    <lineage>
        <taxon>Bacteria</taxon>
        <taxon>Pseudomonadati</taxon>
        <taxon>Pseudomonadota</taxon>
        <taxon>Betaproteobacteria</taxon>
        <taxon>Burkholderiales</taxon>
        <taxon>Burkholderiaceae</taxon>
        <taxon>Trinickia</taxon>
    </lineage>
</organism>
<name>A0A4U1HKA0_9BURK</name>
<sequence>MKPAALTQDVLPALDTGRLLLRPRTMADLEACLAMDRDPEVTRHIAGPWGDPAAHRQFVEHRITRAYPRGLGYWSIFAASAPERFIGWVLLIPDHGAGPEVEIGWRLVREAWGRGMASEAARAIMLHAFETVRLPRIVADIAEENAVSRRVAEKLGMRRVGEADSDGKRYVRYRIVREDLRGG</sequence>
<protein>
    <submittedName>
        <fullName evidence="2">GNAT family N-acetyltransferase</fullName>
    </submittedName>
</protein>
<dbReference type="EMBL" id="SWJE01000017">
    <property type="protein sequence ID" value="TKC81655.1"/>
    <property type="molecule type" value="Genomic_DNA"/>
</dbReference>
<dbReference type="InterPro" id="IPR051531">
    <property type="entry name" value="N-acetyltransferase"/>
</dbReference>
<dbReference type="AlphaFoldDB" id="A0A4U1HKA0"/>
<dbReference type="OrthoDB" id="9801656at2"/>
<keyword evidence="2" id="KW-0808">Transferase</keyword>
<evidence type="ECO:0000313" key="3">
    <source>
        <dbReference type="Proteomes" id="UP000305539"/>
    </source>
</evidence>
<dbReference type="SUPFAM" id="SSF55729">
    <property type="entry name" value="Acyl-CoA N-acyltransferases (Nat)"/>
    <property type="match status" value="1"/>
</dbReference>
<dbReference type="PANTHER" id="PTHR43792">
    <property type="entry name" value="GNAT FAMILY, PUTATIVE (AFU_ORTHOLOGUE AFUA_3G00765)-RELATED-RELATED"/>
    <property type="match status" value="1"/>
</dbReference>
<keyword evidence="3" id="KW-1185">Reference proteome</keyword>
<proteinExistence type="predicted"/>
<accession>A0A4U1HKA0</accession>
<dbReference type="Pfam" id="PF13302">
    <property type="entry name" value="Acetyltransf_3"/>
    <property type="match status" value="1"/>
</dbReference>
<feature type="domain" description="N-acetyltransferase" evidence="1">
    <location>
        <begin position="19"/>
        <end position="178"/>
    </location>
</feature>
<comment type="caution">
    <text evidence="2">The sequence shown here is derived from an EMBL/GenBank/DDBJ whole genome shotgun (WGS) entry which is preliminary data.</text>
</comment>
<dbReference type="RefSeq" id="WP_136898196.1">
    <property type="nucleotide sequence ID" value="NZ_SWJE01000017.1"/>
</dbReference>
<reference evidence="2 3" key="1">
    <citation type="submission" date="2019-04" db="EMBL/GenBank/DDBJ databases">
        <title>Trinickia sp. 7GSK02, isolated from subtropical forest soil.</title>
        <authorList>
            <person name="Gao Z.-H."/>
            <person name="Qiu L.-H."/>
        </authorList>
    </citation>
    <scope>NUCLEOTIDE SEQUENCE [LARGE SCALE GENOMIC DNA]</scope>
    <source>
        <strain evidence="2 3">7GSK02</strain>
    </source>
</reference>
<dbReference type="GO" id="GO:0016747">
    <property type="term" value="F:acyltransferase activity, transferring groups other than amino-acyl groups"/>
    <property type="evidence" value="ECO:0007669"/>
    <property type="project" value="InterPro"/>
</dbReference>